<evidence type="ECO:0000313" key="11">
    <source>
        <dbReference type="Proteomes" id="UP001152607"/>
    </source>
</evidence>
<keyword evidence="11" id="KW-1185">Reference proteome</keyword>
<evidence type="ECO:0000256" key="3">
    <source>
        <dbReference type="ARBA" id="ARBA00022729"/>
    </source>
</evidence>
<dbReference type="InterPro" id="IPR004302">
    <property type="entry name" value="Cellulose/chitin-bd_N"/>
</dbReference>
<evidence type="ECO:0000259" key="9">
    <source>
        <dbReference type="PROSITE" id="PS51164"/>
    </source>
</evidence>
<feature type="domain" description="CBM1" evidence="9">
    <location>
        <begin position="276"/>
        <end position="312"/>
    </location>
</feature>
<dbReference type="PANTHER" id="PTHR36575:SF2">
    <property type="entry name" value="CHITIN-BINDING TYPE-4 DOMAIN-CONTAINING PROTEIN-RELATED"/>
    <property type="match status" value="1"/>
</dbReference>
<dbReference type="OrthoDB" id="120613at2759"/>
<protein>
    <recommendedName>
        <fullName evidence="9">CBM1 domain-containing protein</fullName>
    </recommendedName>
</protein>
<organism evidence="10 11">
    <name type="scientific">Periconia digitata</name>
    <dbReference type="NCBI Taxonomy" id="1303443"/>
    <lineage>
        <taxon>Eukaryota</taxon>
        <taxon>Fungi</taxon>
        <taxon>Dikarya</taxon>
        <taxon>Ascomycota</taxon>
        <taxon>Pezizomycotina</taxon>
        <taxon>Dothideomycetes</taxon>
        <taxon>Pleosporomycetidae</taxon>
        <taxon>Pleosporales</taxon>
        <taxon>Massarineae</taxon>
        <taxon>Periconiaceae</taxon>
        <taxon>Periconia</taxon>
    </lineage>
</organism>
<feature type="region of interest" description="Disordered" evidence="8">
    <location>
        <begin position="243"/>
        <end position="272"/>
    </location>
</feature>
<keyword evidence="5" id="KW-1015">Disulfide bond</keyword>
<evidence type="ECO:0000256" key="6">
    <source>
        <dbReference type="ARBA" id="ARBA00023180"/>
    </source>
</evidence>
<dbReference type="InterPro" id="IPR035971">
    <property type="entry name" value="CBD_sf"/>
</dbReference>
<dbReference type="SMR" id="A0A9W4UWK1"/>
<dbReference type="Proteomes" id="UP001152607">
    <property type="component" value="Unassembled WGS sequence"/>
</dbReference>
<evidence type="ECO:0000256" key="5">
    <source>
        <dbReference type="ARBA" id="ARBA00023157"/>
    </source>
</evidence>
<keyword evidence="6" id="KW-0325">Glycoprotein</keyword>
<proteinExistence type="inferred from homology"/>
<evidence type="ECO:0000313" key="10">
    <source>
        <dbReference type="EMBL" id="CAI6342251.1"/>
    </source>
</evidence>
<dbReference type="Gene3D" id="2.70.50.70">
    <property type="match status" value="1"/>
</dbReference>
<evidence type="ECO:0000256" key="8">
    <source>
        <dbReference type="SAM" id="MobiDB-lite"/>
    </source>
</evidence>
<dbReference type="SMART" id="SM00236">
    <property type="entry name" value="fCBD"/>
    <property type="match status" value="1"/>
</dbReference>
<dbReference type="PROSITE" id="PS51164">
    <property type="entry name" value="CBM1_2"/>
    <property type="match status" value="1"/>
</dbReference>
<name>A0A9W4UWK1_9PLEO</name>
<dbReference type="InterPro" id="IPR052282">
    <property type="entry name" value="Starch-active_LPMO"/>
</dbReference>
<dbReference type="GO" id="GO:0005576">
    <property type="term" value="C:extracellular region"/>
    <property type="evidence" value="ECO:0007669"/>
    <property type="project" value="InterPro"/>
</dbReference>
<dbReference type="PANTHER" id="PTHR36575">
    <property type="entry name" value="BINDING PROTEIN, PUTATIVE (AFU_ORTHOLOGUE AFUA_1G14430)-RELATED"/>
    <property type="match status" value="1"/>
</dbReference>
<gene>
    <name evidence="10" type="ORF">PDIGIT_LOCUS15456</name>
</gene>
<dbReference type="InterPro" id="IPR000254">
    <property type="entry name" value="CBD"/>
</dbReference>
<comment type="cofactor">
    <cofactor evidence="1">
        <name>Cu(2+)</name>
        <dbReference type="ChEBI" id="CHEBI:29036"/>
    </cofactor>
</comment>
<dbReference type="EMBL" id="CAOQHR010000013">
    <property type="protein sequence ID" value="CAI6342251.1"/>
    <property type="molecule type" value="Genomic_DNA"/>
</dbReference>
<keyword evidence="2" id="KW-0479">Metal-binding</keyword>
<feature type="compositionally biased region" description="Low complexity" evidence="8">
    <location>
        <begin position="243"/>
        <end position="261"/>
    </location>
</feature>
<dbReference type="GO" id="GO:0030248">
    <property type="term" value="F:cellulose binding"/>
    <property type="evidence" value="ECO:0007669"/>
    <property type="project" value="InterPro"/>
</dbReference>
<evidence type="ECO:0000256" key="1">
    <source>
        <dbReference type="ARBA" id="ARBA00001973"/>
    </source>
</evidence>
<sequence>MKSYSAISLAAMASTVAAHGYIRSPAPRMPGDAMKAACGQQIFNTFNSDINGNMQGALQNPGPDFDAAKCNIWTCKGMQFEDNTANVQAWTAGEKVPMVVNIAAPHTGVANVSIIDTADSSVIGEPLISWDVYASTARGTQANETNFEITIPSDLGGKCAEAGACALQWWWDSREVDQTYEGCIDFTVGGSGAAPAPVASSSAAAAPAASSSAAAPVASASAPVTSSVAAEPAATTTAAAAASSAAPSSAAPQPTTLATSARPAPSTGADSGAVSGAVAKYGQCGGKEYKGATSCADGWTCKEQNPYYSQCISP</sequence>
<comment type="caution">
    <text evidence="10">The sequence shown here is derived from an EMBL/GenBank/DDBJ whole genome shotgun (WGS) entry which is preliminary data.</text>
</comment>
<dbReference type="Pfam" id="PF00734">
    <property type="entry name" value="CBM_1"/>
    <property type="match status" value="1"/>
</dbReference>
<reference evidence="10" key="1">
    <citation type="submission" date="2023-01" db="EMBL/GenBank/DDBJ databases">
        <authorList>
            <person name="Van Ghelder C."/>
            <person name="Rancurel C."/>
        </authorList>
    </citation>
    <scope>NUCLEOTIDE SEQUENCE</scope>
    <source>
        <strain evidence="10">CNCM I-4278</strain>
    </source>
</reference>
<dbReference type="AlphaFoldDB" id="A0A9W4UWK1"/>
<dbReference type="GO" id="GO:0005975">
    <property type="term" value="P:carbohydrate metabolic process"/>
    <property type="evidence" value="ECO:0007669"/>
    <property type="project" value="InterPro"/>
</dbReference>
<dbReference type="PROSITE" id="PS00562">
    <property type="entry name" value="CBM1_1"/>
    <property type="match status" value="1"/>
</dbReference>
<evidence type="ECO:0000256" key="2">
    <source>
        <dbReference type="ARBA" id="ARBA00022723"/>
    </source>
</evidence>
<dbReference type="SUPFAM" id="SSF57180">
    <property type="entry name" value="Cellulose-binding domain"/>
    <property type="match status" value="1"/>
</dbReference>
<evidence type="ECO:0000256" key="4">
    <source>
        <dbReference type="ARBA" id="ARBA00023008"/>
    </source>
</evidence>
<keyword evidence="4" id="KW-0186">Copper</keyword>
<comment type="similarity">
    <text evidence="7">Belongs to the polysaccharide monooxygenase AA13 family.</text>
</comment>
<dbReference type="Pfam" id="PF03067">
    <property type="entry name" value="LPMO_10"/>
    <property type="match status" value="1"/>
</dbReference>
<dbReference type="GO" id="GO:0046872">
    <property type="term" value="F:metal ion binding"/>
    <property type="evidence" value="ECO:0007669"/>
    <property type="project" value="UniProtKB-KW"/>
</dbReference>
<evidence type="ECO:0000256" key="7">
    <source>
        <dbReference type="ARBA" id="ARBA00034311"/>
    </source>
</evidence>
<accession>A0A9W4UWK1</accession>
<keyword evidence="3" id="KW-0732">Signal</keyword>